<accession>A0A7H4LTB7</accession>
<organism evidence="1 2">
    <name type="scientific">Klebsiella michiganensis</name>
    <dbReference type="NCBI Taxonomy" id="1134687"/>
    <lineage>
        <taxon>Bacteria</taxon>
        <taxon>Pseudomonadati</taxon>
        <taxon>Pseudomonadota</taxon>
        <taxon>Gammaproteobacteria</taxon>
        <taxon>Enterobacterales</taxon>
        <taxon>Enterobacteriaceae</taxon>
        <taxon>Klebsiella/Raoultella group</taxon>
        <taxon>Klebsiella</taxon>
    </lineage>
</organism>
<sequence>MLAYLIPQNDERASSTNHFMDIDRKIATSMNTKHSSVAEQHAAKRHWLNSQESATTRRWATVRCR</sequence>
<proteinExistence type="predicted"/>
<protein>
    <submittedName>
        <fullName evidence="1">L-asparagine permease</fullName>
    </submittedName>
</protein>
<dbReference type="EMBL" id="UGJR01000002">
    <property type="protein sequence ID" value="STR39393.1"/>
    <property type="molecule type" value="Genomic_DNA"/>
</dbReference>
<name>A0A7H4LTB7_9ENTR</name>
<gene>
    <name evidence="1" type="ORF">NCTC11694_00533</name>
</gene>
<dbReference type="Proteomes" id="UP000255050">
    <property type="component" value="Unassembled WGS sequence"/>
</dbReference>
<evidence type="ECO:0000313" key="2">
    <source>
        <dbReference type="Proteomes" id="UP000255050"/>
    </source>
</evidence>
<dbReference type="AlphaFoldDB" id="A0A7H4LTB7"/>
<comment type="caution">
    <text evidence="1">The sequence shown here is derived from an EMBL/GenBank/DDBJ whole genome shotgun (WGS) entry which is preliminary data.</text>
</comment>
<reference evidence="1 2" key="1">
    <citation type="submission" date="2018-06" db="EMBL/GenBank/DDBJ databases">
        <authorList>
            <consortium name="Pathogen Informatics"/>
            <person name="Doyle S."/>
        </authorList>
    </citation>
    <scope>NUCLEOTIDE SEQUENCE [LARGE SCALE GENOMIC DNA]</scope>
    <source>
        <strain evidence="1 2">NCTC11694</strain>
    </source>
</reference>
<evidence type="ECO:0000313" key="1">
    <source>
        <dbReference type="EMBL" id="STR39393.1"/>
    </source>
</evidence>